<comment type="caution">
    <text evidence="7">The sequence shown here is derived from an EMBL/GenBank/DDBJ whole genome shotgun (WGS) entry which is preliminary data.</text>
</comment>
<dbReference type="eggNOG" id="COG2010">
    <property type="taxonomic scope" value="Bacteria"/>
</dbReference>
<keyword evidence="2 4" id="KW-0479">Metal-binding</keyword>
<dbReference type="RefSeq" id="WP_009541654.1">
    <property type="nucleotide sequence ID" value="NZ_ANHY01000016.1"/>
</dbReference>
<evidence type="ECO:0000256" key="1">
    <source>
        <dbReference type="ARBA" id="ARBA00022617"/>
    </source>
</evidence>
<dbReference type="Gene3D" id="1.10.760.10">
    <property type="entry name" value="Cytochrome c-like domain"/>
    <property type="match status" value="1"/>
</dbReference>
<evidence type="ECO:0000256" key="2">
    <source>
        <dbReference type="ARBA" id="ARBA00022723"/>
    </source>
</evidence>
<dbReference type="PANTHER" id="PTHR35008">
    <property type="entry name" value="BLL4482 PROTEIN-RELATED"/>
    <property type="match status" value="1"/>
</dbReference>
<feature type="signal peptide" evidence="5">
    <location>
        <begin position="1"/>
        <end position="26"/>
    </location>
</feature>
<name>K9GUJ1_9PROT</name>
<evidence type="ECO:0000313" key="7">
    <source>
        <dbReference type="EMBL" id="EKV28424.1"/>
    </source>
</evidence>
<keyword evidence="1 4" id="KW-0349">Heme</keyword>
<feature type="domain" description="Cytochrome c" evidence="6">
    <location>
        <begin position="28"/>
        <end position="140"/>
    </location>
</feature>
<organism evidence="7 8">
    <name type="scientific">Caenispirillum salinarum AK4</name>
    <dbReference type="NCBI Taxonomy" id="1238182"/>
    <lineage>
        <taxon>Bacteria</taxon>
        <taxon>Pseudomonadati</taxon>
        <taxon>Pseudomonadota</taxon>
        <taxon>Alphaproteobacteria</taxon>
        <taxon>Rhodospirillales</taxon>
        <taxon>Novispirillaceae</taxon>
        <taxon>Caenispirillum</taxon>
    </lineage>
</organism>
<dbReference type="GO" id="GO:0020037">
    <property type="term" value="F:heme binding"/>
    <property type="evidence" value="ECO:0007669"/>
    <property type="project" value="InterPro"/>
</dbReference>
<keyword evidence="5" id="KW-0732">Signal</keyword>
<dbReference type="GO" id="GO:0009055">
    <property type="term" value="F:electron transfer activity"/>
    <property type="evidence" value="ECO:0007669"/>
    <property type="project" value="InterPro"/>
</dbReference>
<evidence type="ECO:0000256" key="4">
    <source>
        <dbReference type="PROSITE-ProRule" id="PRU00433"/>
    </source>
</evidence>
<dbReference type="OrthoDB" id="9811281at2"/>
<feature type="chain" id="PRO_5003929742" evidence="5">
    <location>
        <begin position="27"/>
        <end position="167"/>
    </location>
</feature>
<keyword evidence="8" id="KW-1185">Reference proteome</keyword>
<sequence length="167" mass="17969">MAKRTLSRLFLSLALPAAVLAAPAQAAPDLERGRYLAEIMDCGGCHTRGVMLGKPDMALFLAGSEVGFHLPGLGIVYPPNLTPDAETGLGTWSEDDIIRAVRTGERPDGRILAPIMPWRSYAALTDEDSRDLAAYLKSLPPVTWREEPQMVGEGQKAPGPFLTVAMP</sequence>
<reference evidence="7 8" key="1">
    <citation type="journal article" date="2013" name="Genome Announc.">
        <title>Draft Genome Sequence of an Alphaproteobacterium, Caenispirillum salinarum AK4(T), Isolated from a Solar Saltern.</title>
        <authorList>
            <person name="Khatri I."/>
            <person name="Singh A."/>
            <person name="Korpole S."/>
            <person name="Pinnaka A.K."/>
            <person name="Subramanian S."/>
        </authorList>
    </citation>
    <scope>NUCLEOTIDE SEQUENCE [LARGE SCALE GENOMIC DNA]</scope>
    <source>
        <strain evidence="7 8">AK4</strain>
    </source>
</reference>
<evidence type="ECO:0000256" key="3">
    <source>
        <dbReference type="ARBA" id="ARBA00023004"/>
    </source>
</evidence>
<dbReference type="PATRIC" id="fig|1238182.3.peg.3212"/>
<dbReference type="EMBL" id="ANHY01000016">
    <property type="protein sequence ID" value="EKV28424.1"/>
    <property type="molecule type" value="Genomic_DNA"/>
</dbReference>
<dbReference type="PROSITE" id="PS51007">
    <property type="entry name" value="CYTC"/>
    <property type="match status" value="1"/>
</dbReference>
<evidence type="ECO:0000259" key="6">
    <source>
        <dbReference type="PROSITE" id="PS51007"/>
    </source>
</evidence>
<dbReference type="InterPro" id="IPR036909">
    <property type="entry name" value="Cyt_c-like_dom_sf"/>
</dbReference>
<gene>
    <name evidence="7" type="ORF">C882_0998</name>
</gene>
<dbReference type="InterPro" id="IPR051459">
    <property type="entry name" value="Cytochrome_c-type_DH"/>
</dbReference>
<dbReference type="PANTHER" id="PTHR35008:SF8">
    <property type="entry name" value="ALCOHOL DEHYDROGENASE CYTOCHROME C SUBUNIT"/>
    <property type="match status" value="1"/>
</dbReference>
<dbReference type="STRING" id="1238182.C882_0998"/>
<dbReference type="Pfam" id="PF00034">
    <property type="entry name" value="Cytochrom_C"/>
    <property type="match status" value="1"/>
</dbReference>
<evidence type="ECO:0000256" key="5">
    <source>
        <dbReference type="SAM" id="SignalP"/>
    </source>
</evidence>
<proteinExistence type="predicted"/>
<protein>
    <submittedName>
        <fullName evidence="7">Putative cytochrome c protein</fullName>
    </submittedName>
</protein>
<keyword evidence="3 4" id="KW-0408">Iron</keyword>
<evidence type="ECO:0000313" key="8">
    <source>
        <dbReference type="Proteomes" id="UP000009881"/>
    </source>
</evidence>
<accession>K9GUJ1</accession>
<dbReference type="AlphaFoldDB" id="K9GUJ1"/>
<dbReference type="GO" id="GO:0046872">
    <property type="term" value="F:metal ion binding"/>
    <property type="evidence" value="ECO:0007669"/>
    <property type="project" value="UniProtKB-KW"/>
</dbReference>
<dbReference type="SUPFAM" id="SSF46626">
    <property type="entry name" value="Cytochrome c"/>
    <property type="match status" value="1"/>
</dbReference>
<dbReference type="InterPro" id="IPR009056">
    <property type="entry name" value="Cyt_c-like_dom"/>
</dbReference>
<dbReference type="Proteomes" id="UP000009881">
    <property type="component" value="Unassembled WGS sequence"/>
</dbReference>